<accession>A0A849VPA3</accession>
<keyword evidence="3" id="KW-1185">Reference proteome</keyword>
<feature type="transmembrane region" description="Helical" evidence="1">
    <location>
        <begin position="108"/>
        <end position="129"/>
    </location>
</feature>
<feature type="transmembrane region" description="Helical" evidence="1">
    <location>
        <begin position="168"/>
        <end position="188"/>
    </location>
</feature>
<comment type="caution">
    <text evidence="2">The sequence shown here is derived from an EMBL/GenBank/DDBJ whole genome shotgun (WGS) entry which is preliminary data.</text>
</comment>
<evidence type="ECO:0008006" key="4">
    <source>
        <dbReference type="Google" id="ProtNLM"/>
    </source>
</evidence>
<evidence type="ECO:0000313" key="3">
    <source>
        <dbReference type="Proteomes" id="UP000550508"/>
    </source>
</evidence>
<dbReference type="Proteomes" id="UP000550508">
    <property type="component" value="Unassembled WGS sequence"/>
</dbReference>
<feature type="transmembrane region" description="Helical" evidence="1">
    <location>
        <begin position="77"/>
        <end position="96"/>
    </location>
</feature>
<dbReference type="RefSeq" id="WP_027230501.1">
    <property type="nucleotide sequence ID" value="NZ_JABUMX010000001.1"/>
</dbReference>
<proteinExistence type="predicted"/>
<keyword evidence="1" id="KW-0472">Membrane</keyword>
<organism evidence="2 3">
    <name type="scientific">Phyllobacterium pellucidum</name>
    <dbReference type="NCBI Taxonomy" id="2740464"/>
    <lineage>
        <taxon>Bacteria</taxon>
        <taxon>Pseudomonadati</taxon>
        <taxon>Pseudomonadota</taxon>
        <taxon>Alphaproteobacteria</taxon>
        <taxon>Hyphomicrobiales</taxon>
        <taxon>Phyllobacteriaceae</taxon>
        <taxon>Phyllobacterium</taxon>
    </lineage>
</organism>
<dbReference type="AlphaFoldDB" id="A0A849VPA3"/>
<keyword evidence="1" id="KW-1133">Transmembrane helix</keyword>
<feature type="transmembrane region" description="Helical" evidence="1">
    <location>
        <begin position="136"/>
        <end position="156"/>
    </location>
</feature>
<evidence type="ECO:0000256" key="1">
    <source>
        <dbReference type="SAM" id="Phobius"/>
    </source>
</evidence>
<protein>
    <recommendedName>
        <fullName evidence="4">Transporter</fullName>
    </recommendedName>
</protein>
<evidence type="ECO:0000313" key="2">
    <source>
        <dbReference type="EMBL" id="NTS30864.1"/>
    </source>
</evidence>
<name>A0A849VPA3_9HYPH</name>
<reference evidence="2 3" key="1">
    <citation type="submission" date="2020-05" db="EMBL/GenBank/DDBJ databases">
        <authorList>
            <person name="Kim M.K."/>
        </authorList>
    </citation>
    <scope>NUCLEOTIDE SEQUENCE [LARGE SCALE GENOMIC DNA]</scope>
    <source>
        <strain evidence="2 3">BT25</strain>
    </source>
</reference>
<keyword evidence="1" id="KW-0812">Transmembrane</keyword>
<dbReference type="EMBL" id="JABUMX010000001">
    <property type="protein sequence ID" value="NTS30864.1"/>
    <property type="molecule type" value="Genomic_DNA"/>
</dbReference>
<gene>
    <name evidence="2" type="ORF">HQ945_06325</name>
</gene>
<feature type="transmembrane region" description="Helical" evidence="1">
    <location>
        <begin position="35"/>
        <end position="56"/>
    </location>
</feature>
<sequence length="203" mass="22496">MPDFDETQQYLWGAWRMMNGHADGLDMLDFSEDGFWQSFHAITISLPPLILGWIIFANDMIALRPEIGNRFSIMGRVAFVDLAAWVAPLVVLAFSARRLGLSKRFSPYVVASNWGTAIGAWLMVPATLVRVIVPDWPGFTTAISLLLYAGIMFLTYRLTHIALKRSHAYTAGFFVVLMVGSLFVMILLQGALGISLPDPVTIG</sequence>